<dbReference type="InterPro" id="IPR019587">
    <property type="entry name" value="Polyketide_cyclase/dehydratase"/>
</dbReference>
<gene>
    <name evidence="1" type="ORF">HEB94_009428</name>
</gene>
<dbReference type="AlphaFoldDB" id="A0A927NCZ9"/>
<comment type="caution">
    <text evidence="1">The sequence shown here is derived from an EMBL/GenBank/DDBJ whole genome shotgun (WGS) entry which is preliminary data.</text>
</comment>
<dbReference type="EMBL" id="JADBEM010000001">
    <property type="protein sequence ID" value="MBE1612580.1"/>
    <property type="molecule type" value="Genomic_DNA"/>
</dbReference>
<dbReference type="Proteomes" id="UP000638648">
    <property type="component" value="Unassembled WGS sequence"/>
</dbReference>
<dbReference type="CDD" id="cd08862">
    <property type="entry name" value="SRPBCC_Smu440-like"/>
    <property type="match status" value="1"/>
</dbReference>
<reference evidence="1" key="1">
    <citation type="submission" date="2020-10" db="EMBL/GenBank/DDBJ databases">
        <title>Sequencing the genomes of 1000 actinobacteria strains.</title>
        <authorList>
            <person name="Klenk H.-P."/>
        </authorList>
    </citation>
    <scope>NUCLEOTIDE SEQUENCE</scope>
    <source>
        <strain evidence="1">DSM 45354</strain>
    </source>
</reference>
<dbReference type="Pfam" id="PF10604">
    <property type="entry name" value="Polyketide_cyc2"/>
    <property type="match status" value="1"/>
</dbReference>
<dbReference type="InterPro" id="IPR023393">
    <property type="entry name" value="START-like_dom_sf"/>
</dbReference>
<proteinExistence type="predicted"/>
<sequence>MTIETTTTSSASLAATWAALTDVNDWPHWTKSMTSVERLDSGDLRVGSRARVKQPGMPSMIWQVDDLRENEGFSWAATSLGVRVTGHHWLSRNPDGTTHIRLSVEQRGPLAGLVNALTGSRTRRFIDMEAAGLKAASEAYESKAG</sequence>
<evidence type="ECO:0000313" key="1">
    <source>
        <dbReference type="EMBL" id="MBE1612580.1"/>
    </source>
</evidence>
<dbReference type="SUPFAM" id="SSF55961">
    <property type="entry name" value="Bet v1-like"/>
    <property type="match status" value="1"/>
</dbReference>
<protein>
    <submittedName>
        <fullName evidence="1">Membrane protein</fullName>
    </submittedName>
</protein>
<keyword evidence="2" id="KW-1185">Reference proteome</keyword>
<evidence type="ECO:0000313" key="2">
    <source>
        <dbReference type="Proteomes" id="UP000638648"/>
    </source>
</evidence>
<dbReference type="Gene3D" id="3.30.530.20">
    <property type="match status" value="1"/>
</dbReference>
<dbReference type="RefSeq" id="WP_192755606.1">
    <property type="nucleotide sequence ID" value="NZ_BAABJL010000194.1"/>
</dbReference>
<accession>A0A927NCZ9</accession>
<name>A0A927NCZ9_9ACTN</name>
<organism evidence="1 2">
    <name type="scientific">Actinopolymorpha pittospori</name>
    <dbReference type="NCBI Taxonomy" id="648752"/>
    <lineage>
        <taxon>Bacteria</taxon>
        <taxon>Bacillati</taxon>
        <taxon>Actinomycetota</taxon>
        <taxon>Actinomycetes</taxon>
        <taxon>Propionibacteriales</taxon>
        <taxon>Actinopolymorphaceae</taxon>
        <taxon>Actinopolymorpha</taxon>
    </lineage>
</organism>